<dbReference type="Pfam" id="PF12701">
    <property type="entry name" value="LSM14"/>
    <property type="match status" value="1"/>
</dbReference>
<evidence type="ECO:0000259" key="1">
    <source>
        <dbReference type="Pfam" id="PF12701"/>
    </source>
</evidence>
<dbReference type="EMBL" id="JADFTS010000001">
    <property type="protein sequence ID" value="KAF9626683.1"/>
    <property type="molecule type" value="Genomic_DNA"/>
</dbReference>
<dbReference type="Proteomes" id="UP000631114">
    <property type="component" value="Unassembled WGS sequence"/>
</dbReference>
<keyword evidence="3" id="KW-1185">Reference proteome</keyword>
<evidence type="ECO:0000313" key="2">
    <source>
        <dbReference type="EMBL" id="KAF9626683.1"/>
    </source>
</evidence>
<dbReference type="GO" id="GO:0016020">
    <property type="term" value="C:membrane"/>
    <property type="evidence" value="ECO:0007669"/>
    <property type="project" value="UniProtKB-SubCell"/>
</dbReference>
<dbReference type="PANTHER" id="PTHR45096:SF1">
    <property type="entry name" value="PROTEIN NEDD1"/>
    <property type="match status" value="1"/>
</dbReference>
<feature type="domain" description="Lsm14-like N-terminal" evidence="1">
    <location>
        <begin position="16"/>
        <end position="54"/>
    </location>
</feature>
<dbReference type="GO" id="GO:0000919">
    <property type="term" value="P:cell plate assembly"/>
    <property type="evidence" value="ECO:0007669"/>
    <property type="project" value="TreeGrafter"/>
</dbReference>
<reference evidence="2 3" key="1">
    <citation type="submission" date="2020-10" db="EMBL/GenBank/DDBJ databases">
        <title>The Coptis chinensis genome and diversification of protoberbering-type alkaloids.</title>
        <authorList>
            <person name="Wang B."/>
            <person name="Shu S."/>
            <person name="Song C."/>
            <person name="Liu Y."/>
        </authorList>
    </citation>
    <scope>NUCLEOTIDE SEQUENCE [LARGE SCALE GENOMIC DNA]</scope>
    <source>
        <strain evidence="2">HL-2020</strain>
        <tissue evidence="2">Leaf</tissue>
    </source>
</reference>
<dbReference type="Gene3D" id="2.30.30.100">
    <property type="match status" value="1"/>
</dbReference>
<proteinExistence type="predicted"/>
<dbReference type="GO" id="GO:2000694">
    <property type="term" value="P:regulation of phragmoplast microtubule organization"/>
    <property type="evidence" value="ECO:0007669"/>
    <property type="project" value="TreeGrafter"/>
</dbReference>
<dbReference type="GO" id="GO:0009507">
    <property type="term" value="C:chloroplast"/>
    <property type="evidence" value="ECO:0007669"/>
    <property type="project" value="UniProtKB-SubCell"/>
</dbReference>
<dbReference type="PANTHER" id="PTHR45096">
    <property type="entry name" value="PROTEIN NEDD1"/>
    <property type="match status" value="1"/>
</dbReference>
<dbReference type="InterPro" id="IPR010920">
    <property type="entry name" value="LSM_dom_sf"/>
</dbReference>
<dbReference type="Gene3D" id="2.130.10.10">
    <property type="entry name" value="YVTN repeat-like/Quinoprotein amine dehydrogenase"/>
    <property type="match status" value="1"/>
</dbReference>
<dbReference type="GO" id="GO:0005828">
    <property type="term" value="C:kinetochore microtubule"/>
    <property type="evidence" value="ECO:0007669"/>
    <property type="project" value="TreeGrafter"/>
</dbReference>
<dbReference type="OrthoDB" id="1996344at2759"/>
<evidence type="ECO:0000313" key="3">
    <source>
        <dbReference type="Proteomes" id="UP000631114"/>
    </source>
</evidence>
<organism evidence="2 3">
    <name type="scientific">Coptis chinensis</name>
    <dbReference type="NCBI Taxonomy" id="261450"/>
    <lineage>
        <taxon>Eukaryota</taxon>
        <taxon>Viridiplantae</taxon>
        <taxon>Streptophyta</taxon>
        <taxon>Embryophyta</taxon>
        <taxon>Tracheophyta</taxon>
        <taxon>Spermatophyta</taxon>
        <taxon>Magnoliopsida</taxon>
        <taxon>Ranunculales</taxon>
        <taxon>Ranunculaceae</taxon>
        <taxon>Coptidoideae</taxon>
        <taxon>Coptis</taxon>
    </lineage>
</organism>
<comment type="caution">
    <text evidence="2">The sequence shown here is derived from an EMBL/GenBank/DDBJ whole genome shotgun (WGS) entry which is preliminary data.</text>
</comment>
<dbReference type="InterPro" id="IPR025609">
    <property type="entry name" value="Lsm14-like_N"/>
</dbReference>
<gene>
    <name evidence="2" type="ORF">IFM89_038778</name>
</gene>
<dbReference type="AlphaFoldDB" id="A0A835J3Z4"/>
<dbReference type="SUPFAM" id="SSF50182">
    <property type="entry name" value="Sm-like ribonucleoproteins"/>
    <property type="match status" value="1"/>
</dbReference>
<dbReference type="GO" id="GO:0032467">
    <property type="term" value="P:positive regulation of cytokinesis"/>
    <property type="evidence" value="ECO:0007669"/>
    <property type="project" value="TreeGrafter"/>
</dbReference>
<dbReference type="InterPro" id="IPR015943">
    <property type="entry name" value="WD40/YVTN_repeat-like_dom_sf"/>
</dbReference>
<dbReference type="InterPro" id="IPR044621">
    <property type="entry name" value="NEDD1"/>
</dbReference>
<dbReference type="InterPro" id="IPR036322">
    <property type="entry name" value="WD40_repeat_dom_sf"/>
</dbReference>
<dbReference type="SUPFAM" id="SSF103511">
    <property type="entry name" value="Chlorophyll a-b binding protein"/>
    <property type="match status" value="1"/>
</dbReference>
<dbReference type="SUPFAM" id="SSF50978">
    <property type="entry name" value="WD40 repeat-like"/>
    <property type="match status" value="1"/>
</dbReference>
<sequence length="301" mass="33869">MAALNEALIAEVRKILFLLTVKSVGIEGRKKDGQQVPSSDKVYEYILFHGSDIKGREKLTKNFDCSWFACHTDEFLLLCSYTPRNGRNTNTLDNNISALDTPAPRPIAYSQGSRRPTFCIPYKAPFSSLAFRDDGCILAAGTNNGRVVFYDVRGKPQPITTLRAYSNEEASYLVVAWLVPVLNPVLSAGWSTSILSNSFHCRQSHSQQLPRCHASEEIDGDQSLRCPQFFQFQRFRPESKRIQAHFFIIMNLSFEILHACWAMLASLGALVPELLDLSGVVHFIEPVWWRVGYAKLKASTS</sequence>
<dbReference type="GO" id="GO:0060236">
    <property type="term" value="P:regulation of mitotic spindle organization"/>
    <property type="evidence" value="ECO:0007669"/>
    <property type="project" value="TreeGrafter"/>
</dbReference>
<name>A0A835J3Z4_9MAGN</name>
<dbReference type="GO" id="GO:0010968">
    <property type="term" value="P:regulation of microtubule nucleation"/>
    <property type="evidence" value="ECO:0007669"/>
    <property type="project" value="InterPro"/>
</dbReference>
<accession>A0A835J3Z4</accession>
<dbReference type="Gene3D" id="1.10.3460.10">
    <property type="entry name" value="Chlorophyll a/b binding protein domain"/>
    <property type="match status" value="1"/>
</dbReference>
<protein>
    <recommendedName>
        <fullName evidence="1">Lsm14-like N-terminal domain-containing protein</fullName>
    </recommendedName>
</protein>
<dbReference type="GO" id="GO:0140496">
    <property type="term" value="F:gamma-tubulin complex binding"/>
    <property type="evidence" value="ECO:0007669"/>
    <property type="project" value="InterPro"/>
</dbReference>